<evidence type="ECO:0000256" key="1">
    <source>
        <dbReference type="SAM" id="MobiDB-lite"/>
    </source>
</evidence>
<dbReference type="AlphaFoldDB" id="A0A0F9R4I6"/>
<dbReference type="EMBL" id="LAZR01001062">
    <property type="protein sequence ID" value="KKN51490.1"/>
    <property type="molecule type" value="Genomic_DNA"/>
</dbReference>
<name>A0A0F9R4I6_9ZZZZ</name>
<gene>
    <name evidence="2" type="ORF">LCGC14_0622310</name>
</gene>
<proteinExistence type="predicted"/>
<feature type="region of interest" description="Disordered" evidence="1">
    <location>
        <begin position="1"/>
        <end position="72"/>
    </location>
</feature>
<sequence>MSNHIEKRFVNRSYRSSKLVKERADKAKANADKRTKKAEERAKLDSQQPVVPAFSPEFIEEISDAGAHDTGS</sequence>
<protein>
    <submittedName>
        <fullName evidence="2">Uncharacterized protein</fullName>
    </submittedName>
</protein>
<organism evidence="2">
    <name type="scientific">marine sediment metagenome</name>
    <dbReference type="NCBI Taxonomy" id="412755"/>
    <lineage>
        <taxon>unclassified sequences</taxon>
        <taxon>metagenomes</taxon>
        <taxon>ecological metagenomes</taxon>
    </lineage>
</organism>
<accession>A0A0F9R4I6</accession>
<comment type="caution">
    <text evidence="2">The sequence shown here is derived from an EMBL/GenBank/DDBJ whole genome shotgun (WGS) entry which is preliminary data.</text>
</comment>
<feature type="compositionally biased region" description="Basic and acidic residues" evidence="1">
    <location>
        <begin position="19"/>
        <end position="44"/>
    </location>
</feature>
<evidence type="ECO:0000313" key="2">
    <source>
        <dbReference type="EMBL" id="KKN51490.1"/>
    </source>
</evidence>
<reference evidence="2" key="1">
    <citation type="journal article" date="2015" name="Nature">
        <title>Complex archaea that bridge the gap between prokaryotes and eukaryotes.</title>
        <authorList>
            <person name="Spang A."/>
            <person name="Saw J.H."/>
            <person name="Jorgensen S.L."/>
            <person name="Zaremba-Niedzwiedzka K."/>
            <person name="Martijn J."/>
            <person name="Lind A.E."/>
            <person name="van Eijk R."/>
            <person name="Schleper C."/>
            <person name="Guy L."/>
            <person name="Ettema T.J."/>
        </authorList>
    </citation>
    <scope>NUCLEOTIDE SEQUENCE</scope>
</reference>